<evidence type="ECO:0000313" key="2">
    <source>
        <dbReference type="Proteomes" id="UP000820818"/>
    </source>
</evidence>
<dbReference type="AlphaFoldDB" id="A0AAD5L477"/>
<proteinExistence type="predicted"/>
<dbReference type="EMBL" id="WJBH02000007">
    <property type="protein sequence ID" value="KAI9555895.1"/>
    <property type="molecule type" value="Genomic_DNA"/>
</dbReference>
<organism evidence="1 2">
    <name type="scientific">Daphnia sinensis</name>
    <dbReference type="NCBI Taxonomy" id="1820382"/>
    <lineage>
        <taxon>Eukaryota</taxon>
        <taxon>Metazoa</taxon>
        <taxon>Ecdysozoa</taxon>
        <taxon>Arthropoda</taxon>
        <taxon>Crustacea</taxon>
        <taxon>Branchiopoda</taxon>
        <taxon>Diplostraca</taxon>
        <taxon>Cladocera</taxon>
        <taxon>Anomopoda</taxon>
        <taxon>Daphniidae</taxon>
        <taxon>Daphnia</taxon>
        <taxon>Daphnia similis group</taxon>
    </lineage>
</organism>
<comment type="caution">
    <text evidence="1">The sequence shown here is derived from an EMBL/GenBank/DDBJ whole genome shotgun (WGS) entry which is preliminary data.</text>
</comment>
<gene>
    <name evidence="1" type="ORF">GHT06_018415</name>
</gene>
<reference evidence="1 2" key="1">
    <citation type="submission" date="2022-05" db="EMBL/GenBank/DDBJ databases">
        <title>A multi-omics perspective on studying reproductive biology in Daphnia sinensis.</title>
        <authorList>
            <person name="Jia J."/>
        </authorList>
    </citation>
    <scope>NUCLEOTIDE SEQUENCE [LARGE SCALE GENOMIC DNA]</scope>
    <source>
        <strain evidence="1 2">WSL</strain>
    </source>
</reference>
<name>A0AAD5L477_9CRUS</name>
<accession>A0AAD5L477</accession>
<protein>
    <submittedName>
        <fullName evidence="1">Transposon-derived Buster3 transposase-like protein</fullName>
    </submittedName>
</protein>
<sequence>MALKLPTIPFWIAHLVKQISLLCQQTFLLNPSIRASLQSSSSVQATSSVQASSFDQPDQSGQSDKANHVRYQQFNEAWLNDEQFKPWLEKWTVSTEKSKIIKAYCVPCNKMLGNHKTTLKDHSKSQNHIMLAPSYEAVVQQRQCLSDLVSGSVLLADAVTEYDMTLVCLLIHQNLPISSIESTVSTLRRLHPTNDRLKKTTLNNAAKVCNWSLGLGVGLKLSLYETLRKTFFSIVIDETADVKVQSQLAIMRYVREKEIGFNDSPRNDSVNCHHKMLLSFYPFGRVQCHNLMLLNFISRKKTGMTRRRQRPKSFITSMNVQPNHCFC</sequence>
<evidence type="ECO:0000313" key="1">
    <source>
        <dbReference type="EMBL" id="KAI9555895.1"/>
    </source>
</evidence>
<keyword evidence="2" id="KW-1185">Reference proteome</keyword>
<dbReference type="Proteomes" id="UP000820818">
    <property type="component" value="Linkage Group LG7"/>
</dbReference>